<keyword evidence="1" id="KW-0802">TPR repeat</keyword>
<evidence type="ECO:0000313" key="5">
    <source>
        <dbReference type="Proteomes" id="UP000693970"/>
    </source>
</evidence>
<keyword evidence="3" id="KW-1133">Transmembrane helix</keyword>
<keyword evidence="3" id="KW-0812">Transmembrane</keyword>
<dbReference type="InterPro" id="IPR019734">
    <property type="entry name" value="TPR_rpt"/>
</dbReference>
<keyword evidence="3" id="KW-0472">Membrane</keyword>
<name>A0A9K3L927_9STRA</name>
<dbReference type="Pfam" id="PF13424">
    <property type="entry name" value="TPR_12"/>
    <property type="match status" value="1"/>
</dbReference>
<dbReference type="SMART" id="SM00028">
    <property type="entry name" value="TPR"/>
    <property type="match status" value="4"/>
</dbReference>
<dbReference type="Pfam" id="PF13374">
    <property type="entry name" value="TPR_10"/>
    <property type="match status" value="1"/>
</dbReference>
<accession>A0A9K3L927</accession>
<evidence type="ECO:0000256" key="3">
    <source>
        <dbReference type="SAM" id="Phobius"/>
    </source>
</evidence>
<dbReference type="InterPro" id="IPR053137">
    <property type="entry name" value="NLR-like"/>
</dbReference>
<dbReference type="PANTHER" id="PTHR46082">
    <property type="entry name" value="ATP/GTP-BINDING PROTEIN-RELATED"/>
    <property type="match status" value="1"/>
</dbReference>
<dbReference type="OrthoDB" id="6161812at2759"/>
<protein>
    <submittedName>
        <fullName evidence="4">Tetratricopeptide repeat family protein</fullName>
    </submittedName>
</protein>
<evidence type="ECO:0000256" key="1">
    <source>
        <dbReference type="PROSITE-ProRule" id="PRU00339"/>
    </source>
</evidence>
<gene>
    <name evidence="4" type="ORF">IV203_001709</name>
</gene>
<evidence type="ECO:0000313" key="4">
    <source>
        <dbReference type="EMBL" id="KAG7357021.1"/>
    </source>
</evidence>
<proteinExistence type="predicted"/>
<dbReference type="PANTHER" id="PTHR46082:SF6">
    <property type="entry name" value="AAA+ ATPASE DOMAIN-CONTAINING PROTEIN-RELATED"/>
    <property type="match status" value="1"/>
</dbReference>
<keyword evidence="5" id="KW-1185">Reference proteome</keyword>
<feature type="transmembrane region" description="Helical" evidence="3">
    <location>
        <begin position="619"/>
        <end position="637"/>
    </location>
</feature>
<dbReference type="PROSITE" id="PS50005">
    <property type="entry name" value="TPR"/>
    <property type="match status" value="1"/>
</dbReference>
<dbReference type="AlphaFoldDB" id="A0A9K3L927"/>
<dbReference type="Proteomes" id="UP000693970">
    <property type="component" value="Unassembled WGS sequence"/>
</dbReference>
<organism evidence="4 5">
    <name type="scientific">Nitzschia inconspicua</name>
    <dbReference type="NCBI Taxonomy" id="303405"/>
    <lineage>
        <taxon>Eukaryota</taxon>
        <taxon>Sar</taxon>
        <taxon>Stramenopiles</taxon>
        <taxon>Ochrophyta</taxon>
        <taxon>Bacillariophyta</taxon>
        <taxon>Bacillariophyceae</taxon>
        <taxon>Bacillariophycidae</taxon>
        <taxon>Bacillariales</taxon>
        <taxon>Bacillariaceae</taxon>
        <taxon>Nitzschia</taxon>
    </lineage>
</organism>
<dbReference type="GO" id="GO:0043531">
    <property type="term" value="F:ADP binding"/>
    <property type="evidence" value="ECO:0007669"/>
    <property type="project" value="InterPro"/>
</dbReference>
<evidence type="ECO:0000256" key="2">
    <source>
        <dbReference type="SAM" id="Coils"/>
    </source>
</evidence>
<keyword evidence="2" id="KW-0175">Coiled coil</keyword>
<reference evidence="4" key="1">
    <citation type="journal article" date="2021" name="Sci. Rep.">
        <title>Diploid genomic architecture of Nitzschia inconspicua, an elite biomass production diatom.</title>
        <authorList>
            <person name="Oliver A."/>
            <person name="Podell S."/>
            <person name="Pinowska A."/>
            <person name="Traller J.C."/>
            <person name="Smith S.R."/>
            <person name="McClure R."/>
            <person name="Beliaev A."/>
            <person name="Bohutskyi P."/>
            <person name="Hill E.A."/>
            <person name="Rabines A."/>
            <person name="Zheng H."/>
            <person name="Allen L.Z."/>
            <person name="Kuo A."/>
            <person name="Grigoriev I.V."/>
            <person name="Allen A.E."/>
            <person name="Hazlebeck D."/>
            <person name="Allen E.E."/>
        </authorList>
    </citation>
    <scope>NUCLEOTIDE SEQUENCE</scope>
    <source>
        <strain evidence="4">Hildebrandi</strain>
    </source>
</reference>
<comment type="caution">
    <text evidence="4">The sequence shown here is derived from an EMBL/GenBank/DDBJ whole genome shotgun (WGS) entry which is preliminary data.</text>
</comment>
<sequence>MPCEEYDYIFGFGSIMNTSTHAPWLQPSGKGNDVLNKSSSSSSSFSVLPGAVVTLTKEFGYERRWNFRSSTGFTALGVSKAESVNAASDINGVLFQVPKEMMPGFDRREVGYEKVPIPIEFLRFNNGDLVENDRHGNSCLCYKQLNSNSRLWLYVPLPSFSKPADENHPLLQSYVDTVLQGCLEWGGERMADIFIQTTGGWSTYFLNDTPSSRRPWLFRKDYSTIDRLLQKYASKTHFGNRKHPEEFSSVFHRRMKGTWSIPRRNKNFTGRERELRDLRTRFAEGEGYGVQDADGSGQHSVVKVEVAGMGGVGKTQLVTEYCYRQYPSDYGLVVWLNAETAESLVADYQQLLLDLAQEDASEMTILRPHDGANSSACSGSSSTVANMSGGSVSAHDTDEIVREVKARLFRSQVPWLLVFDNLEDRRLLKGFAPRGAGTRGHILVTTRLFEAGDGQGDASGNLSLGCFSPCESLELLQRATGSRNIEGEENQIAAKEVCIRLGHLPLALSTAAAYMLRCDVNCMEYLQRYHLSERSGQSLLRHGKLQDYPLSVASSLSLSLVAIKKESTVAHDILHVLCFLGPDLITKKLLRCLLQTRIEQQMSGRSTVHHSLISNSTKTLSLAFGFLTLVSTIAFVAGPLNSTKQRRAVVALTALSAGSFLAFFSGVNNDIMGFNDIDVEPPTRSFSFTSVEFEQADLAWDILKSFSLLSVKNGRGNIHRLLSQALRSSQSEPDAIANLRICLDTMEGMWTFRAEETGSWKEAFQILEHVKAVVTHCQLYKLDCRDILKAGRLSTEAGLFSAMSLNAFIDAQQSFELALSLYDSASNACDSPAFQKARAEALHELGRVFRYQEKYAESQRSLQDALKIYEKFATKDIASQCRVADNLHELGVLEVKKHNLGAATEFLQQSLELRRNSGNQCLNDAKSAATLHQLAAITVARKPPSLAQAESLLQEALGLSRQIAQRAATLKQLARVTIRQGNLDLAESYLKQALDLYKELYGDNRNHMNVAAVKFQQGALALQREQFEDAWTHFSECLRMRRSVYAYAKPIGGENDQDPTHLEVSCVLRELARVAVSQEYYQKALETLKSEREILQRLEETSEHHTERIYQARLTNLTWLKKCAKEIGNDDLANRFANERSSLKKTVSKSLKEEEEEHKRREISEPLAAAALRCRIAARRVALEQDKSGSKKEDLNFYLKELSQKIDFAEADPIKDHVIKFRDEVVQWKDRPAAKRRCPLLQACDKMRDVLRANGHQISDTISSL</sequence>
<feature type="repeat" description="TPR" evidence="1">
    <location>
        <begin position="839"/>
        <end position="872"/>
    </location>
</feature>
<reference evidence="4" key="2">
    <citation type="submission" date="2021-04" db="EMBL/GenBank/DDBJ databases">
        <authorList>
            <person name="Podell S."/>
        </authorList>
    </citation>
    <scope>NUCLEOTIDE SEQUENCE</scope>
    <source>
        <strain evidence="4">Hildebrandi</strain>
    </source>
</reference>
<dbReference type="EMBL" id="JAGRRH010000015">
    <property type="protein sequence ID" value="KAG7357021.1"/>
    <property type="molecule type" value="Genomic_DNA"/>
</dbReference>
<feature type="coiled-coil region" evidence="2">
    <location>
        <begin position="1081"/>
        <end position="1108"/>
    </location>
</feature>
<feature type="transmembrane region" description="Helical" evidence="3">
    <location>
        <begin position="649"/>
        <end position="667"/>
    </location>
</feature>